<dbReference type="SUPFAM" id="SSF55681">
    <property type="entry name" value="Class II aaRS and biotin synthetases"/>
    <property type="match status" value="1"/>
</dbReference>
<dbReference type="Pfam" id="PF00152">
    <property type="entry name" value="tRNA-synt_2"/>
    <property type="match status" value="1"/>
</dbReference>
<feature type="compositionally biased region" description="Polar residues" evidence="14">
    <location>
        <begin position="223"/>
        <end position="241"/>
    </location>
</feature>
<evidence type="ECO:0000313" key="16">
    <source>
        <dbReference type="EMBL" id="CAF1346493.1"/>
    </source>
</evidence>
<dbReference type="FunFam" id="3.30.930.10:FF:000238">
    <property type="entry name" value="Lysine--tRNA ligase"/>
    <property type="match status" value="1"/>
</dbReference>
<comment type="subcellular location">
    <subcellularLocation>
        <location evidence="1">Cytoplasm</location>
    </subcellularLocation>
</comment>
<feature type="compositionally biased region" description="Basic and acidic residues" evidence="14">
    <location>
        <begin position="185"/>
        <end position="202"/>
    </location>
</feature>
<evidence type="ECO:0000256" key="9">
    <source>
        <dbReference type="ARBA" id="ARBA00022917"/>
    </source>
</evidence>
<dbReference type="PANTHER" id="PTHR42918">
    <property type="entry name" value="LYSYL-TRNA SYNTHETASE"/>
    <property type="match status" value="1"/>
</dbReference>
<proteinExistence type="inferred from homology"/>
<evidence type="ECO:0000313" key="17">
    <source>
        <dbReference type="Proteomes" id="UP000663860"/>
    </source>
</evidence>
<comment type="caution">
    <text evidence="16">The sequence shown here is derived from an EMBL/GenBank/DDBJ whole genome shotgun (WGS) entry which is preliminary data.</text>
</comment>
<dbReference type="InterPro" id="IPR012340">
    <property type="entry name" value="NA-bd_OB-fold"/>
</dbReference>
<dbReference type="GO" id="GO:0000049">
    <property type="term" value="F:tRNA binding"/>
    <property type="evidence" value="ECO:0007669"/>
    <property type="project" value="TreeGrafter"/>
</dbReference>
<keyword evidence="7" id="KW-0547">Nucleotide-binding</keyword>
<feature type="compositionally biased region" description="Basic and acidic residues" evidence="14">
    <location>
        <begin position="412"/>
        <end position="429"/>
    </location>
</feature>
<dbReference type="InterPro" id="IPR006195">
    <property type="entry name" value="aa-tRNA-synth_II"/>
</dbReference>
<feature type="compositionally biased region" description="Polar residues" evidence="14">
    <location>
        <begin position="134"/>
        <end position="146"/>
    </location>
</feature>
<dbReference type="HAMAP" id="MF_00252">
    <property type="entry name" value="Lys_tRNA_synth_class2"/>
    <property type="match status" value="1"/>
</dbReference>
<feature type="region of interest" description="Disordered" evidence="14">
    <location>
        <begin position="362"/>
        <end position="524"/>
    </location>
</feature>
<dbReference type="InterPro" id="IPR019273">
    <property type="entry name" value="Lunapark_Znf"/>
</dbReference>
<keyword evidence="9" id="KW-0648">Protein biosynthesis</keyword>
<keyword evidence="5" id="KW-0963">Cytoplasm</keyword>
<dbReference type="SUPFAM" id="SSF50249">
    <property type="entry name" value="Nucleic acid-binding proteins"/>
    <property type="match status" value="1"/>
</dbReference>
<feature type="compositionally biased region" description="Basic and acidic residues" evidence="14">
    <location>
        <begin position="477"/>
        <end position="498"/>
    </location>
</feature>
<name>A0A815GXP8_9BILA</name>
<evidence type="ECO:0000256" key="14">
    <source>
        <dbReference type="SAM" id="MobiDB-lite"/>
    </source>
</evidence>
<evidence type="ECO:0000256" key="7">
    <source>
        <dbReference type="ARBA" id="ARBA00022741"/>
    </source>
</evidence>
<keyword evidence="10" id="KW-0030">Aminoacyl-tRNA synthetase</keyword>
<evidence type="ECO:0000259" key="15">
    <source>
        <dbReference type="PROSITE" id="PS50862"/>
    </source>
</evidence>
<dbReference type="InterPro" id="IPR018149">
    <property type="entry name" value="Lys-tRNA-synth_II_C"/>
</dbReference>
<dbReference type="PROSITE" id="PS50862">
    <property type="entry name" value="AA_TRNA_LIGASE_II"/>
    <property type="match status" value="1"/>
</dbReference>
<dbReference type="GO" id="GO:0006430">
    <property type="term" value="P:lysyl-tRNA aminoacylation"/>
    <property type="evidence" value="ECO:0007669"/>
    <property type="project" value="InterPro"/>
</dbReference>
<evidence type="ECO:0000256" key="4">
    <source>
        <dbReference type="ARBA" id="ARBA00015745"/>
    </source>
</evidence>
<evidence type="ECO:0000256" key="8">
    <source>
        <dbReference type="ARBA" id="ARBA00022840"/>
    </source>
</evidence>
<feature type="domain" description="Aminoacyl-transfer RNA synthetases class-II family profile" evidence="15">
    <location>
        <begin position="697"/>
        <end position="1024"/>
    </location>
</feature>
<evidence type="ECO:0000256" key="10">
    <source>
        <dbReference type="ARBA" id="ARBA00023146"/>
    </source>
</evidence>
<comment type="similarity">
    <text evidence="2">Belongs to the class-II aminoacyl-tRNA synthetase family.</text>
</comment>
<accession>A0A815GXP8</accession>
<dbReference type="PANTHER" id="PTHR42918:SF9">
    <property type="entry name" value="LYSINE--TRNA LIGASE"/>
    <property type="match status" value="1"/>
</dbReference>
<dbReference type="Gene3D" id="3.30.930.10">
    <property type="entry name" value="Bira Bifunctional Protein, Domain 2"/>
    <property type="match status" value="1"/>
</dbReference>
<dbReference type="GO" id="GO:0017101">
    <property type="term" value="C:aminoacyl-tRNA synthetase multienzyme complex"/>
    <property type="evidence" value="ECO:0007669"/>
    <property type="project" value="TreeGrafter"/>
</dbReference>
<dbReference type="InterPro" id="IPR004364">
    <property type="entry name" value="Aa-tRNA-synt_II"/>
</dbReference>
<feature type="region of interest" description="Disordered" evidence="14">
    <location>
        <begin position="1032"/>
        <end position="1053"/>
    </location>
</feature>
<dbReference type="CDD" id="cd04322">
    <property type="entry name" value="LysRS_N"/>
    <property type="match status" value="1"/>
</dbReference>
<dbReference type="NCBIfam" id="NF001756">
    <property type="entry name" value="PRK00484.1"/>
    <property type="match status" value="1"/>
</dbReference>
<evidence type="ECO:0000256" key="6">
    <source>
        <dbReference type="ARBA" id="ARBA00022598"/>
    </source>
</evidence>
<dbReference type="Pfam" id="PF10058">
    <property type="entry name" value="Zn_ribbon_10"/>
    <property type="match status" value="2"/>
</dbReference>
<feature type="compositionally biased region" description="Polar residues" evidence="14">
    <location>
        <begin position="450"/>
        <end position="476"/>
    </location>
</feature>
<keyword evidence="6" id="KW-0436">Ligase</keyword>
<feature type="compositionally biased region" description="Low complexity" evidence="14">
    <location>
        <begin position="150"/>
        <end position="163"/>
    </location>
</feature>
<dbReference type="GO" id="GO:0005524">
    <property type="term" value="F:ATP binding"/>
    <property type="evidence" value="ECO:0007669"/>
    <property type="project" value="UniProtKB-KW"/>
</dbReference>
<dbReference type="InterPro" id="IPR045864">
    <property type="entry name" value="aa-tRNA-synth_II/BPL/LPL"/>
</dbReference>
<dbReference type="NCBIfam" id="TIGR00499">
    <property type="entry name" value="lysS_bact"/>
    <property type="match status" value="1"/>
</dbReference>
<dbReference type="CDD" id="cd00775">
    <property type="entry name" value="LysRS_core"/>
    <property type="match status" value="1"/>
</dbReference>
<keyword evidence="8" id="KW-0067">ATP-binding</keyword>
<feature type="non-terminal residue" evidence="16">
    <location>
        <position position="1"/>
    </location>
</feature>
<evidence type="ECO:0000256" key="2">
    <source>
        <dbReference type="ARBA" id="ARBA00008226"/>
    </source>
</evidence>
<evidence type="ECO:0000256" key="11">
    <source>
        <dbReference type="ARBA" id="ARBA00030563"/>
    </source>
</evidence>
<dbReference type="Pfam" id="PF01336">
    <property type="entry name" value="tRNA_anti-codon"/>
    <property type="match status" value="1"/>
</dbReference>
<dbReference type="Proteomes" id="UP000663860">
    <property type="component" value="Unassembled WGS sequence"/>
</dbReference>
<comment type="catalytic activity">
    <reaction evidence="12 13">
        <text>tRNA(Lys) + L-lysine + ATP = L-lysyl-tRNA(Lys) + AMP + diphosphate</text>
        <dbReference type="Rhea" id="RHEA:20792"/>
        <dbReference type="Rhea" id="RHEA-COMP:9696"/>
        <dbReference type="Rhea" id="RHEA-COMP:9697"/>
        <dbReference type="ChEBI" id="CHEBI:30616"/>
        <dbReference type="ChEBI" id="CHEBI:32551"/>
        <dbReference type="ChEBI" id="CHEBI:33019"/>
        <dbReference type="ChEBI" id="CHEBI:78442"/>
        <dbReference type="ChEBI" id="CHEBI:78529"/>
        <dbReference type="ChEBI" id="CHEBI:456215"/>
        <dbReference type="EC" id="6.1.1.6"/>
    </reaction>
</comment>
<gene>
    <name evidence="16" type="ORF">IZO911_LOCUS36527</name>
</gene>
<dbReference type="AlphaFoldDB" id="A0A815GXP8"/>
<evidence type="ECO:0000256" key="5">
    <source>
        <dbReference type="ARBA" id="ARBA00022490"/>
    </source>
</evidence>
<dbReference type="InterPro" id="IPR002313">
    <property type="entry name" value="Lys-tRNA-ligase_II"/>
</dbReference>
<dbReference type="GO" id="GO:0005829">
    <property type="term" value="C:cytosol"/>
    <property type="evidence" value="ECO:0007669"/>
    <property type="project" value="TreeGrafter"/>
</dbReference>
<dbReference type="GO" id="GO:0004824">
    <property type="term" value="F:lysine-tRNA ligase activity"/>
    <property type="evidence" value="ECO:0007669"/>
    <property type="project" value="UniProtKB-EC"/>
</dbReference>
<organism evidence="16 17">
    <name type="scientific">Adineta steineri</name>
    <dbReference type="NCBI Taxonomy" id="433720"/>
    <lineage>
        <taxon>Eukaryota</taxon>
        <taxon>Metazoa</taxon>
        <taxon>Spiralia</taxon>
        <taxon>Gnathifera</taxon>
        <taxon>Rotifera</taxon>
        <taxon>Eurotatoria</taxon>
        <taxon>Bdelloidea</taxon>
        <taxon>Adinetida</taxon>
        <taxon>Adinetidae</taxon>
        <taxon>Adineta</taxon>
    </lineage>
</organism>
<feature type="region of interest" description="Disordered" evidence="14">
    <location>
        <begin position="133"/>
        <end position="250"/>
    </location>
</feature>
<evidence type="ECO:0000256" key="3">
    <source>
        <dbReference type="ARBA" id="ARBA00013166"/>
    </source>
</evidence>
<dbReference type="PRINTS" id="PR00982">
    <property type="entry name" value="TRNASYNTHLYS"/>
</dbReference>
<feature type="compositionally biased region" description="Polar residues" evidence="14">
    <location>
        <begin position="362"/>
        <end position="373"/>
    </location>
</feature>
<dbReference type="GO" id="GO:0005739">
    <property type="term" value="C:mitochondrion"/>
    <property type="evidence" value="ECO:0007669"/>
    <property type="project" value="TreeGrafter"/>
</dbReference>
<feature type="compositionally biased region" description="Low complexity" evidence="14">
    <location>
        <begin position="1040"/>
        <end position="1053"/>
    </location>
</feature>
<feature type="compositionally biased region" description="Low complexity" evidence="14">
    <location>
        <begin position="377"/>
        <end position="390"/>
    </location>
</feature>
<sequence length="1053" mass="118167">YFFLDLRQRTSIRPQTPGLEKSTVPVISLNPNVYENNNLQLRTPVRGGPTRLAAGVTPGKLPRAILPPQRTFWGAILDTVVGDGPSKRYALICKSCNSHNGMALEEEFEYLSFRCAYCNYFNGARKHKPVFNGNLMSPSQPQSGTHVESMDISMTDSSDTSDSVTKSRLIRRSIRIPTTNNSHNNKKDIRSRSISNENKRQDSPVISSSEEMSSDATGDNVDEQGSTQEKINLRQRTSIRPQTPGLEKSTVPVISLNPNVHENNNLQLRTPVRGGPTRLAAGVTPGKLPRAILPPQRTFWGAILDTVVGDGPSKRYALICKSCNSHNGMALEEEFEYLSFRCAYCNYFNGARKHKPVFNGNLITPSQPQSGTHVESMDISMTDSSDTSDSVTKSRLTRRSIRIPTTNNSHNNKKDIRSRSISIENKRQDSPVISSSEEMSSDATGDNVDEQGSTQEKIMSSDATGDNVDEQGSTQEKISKNELKRQMKAQKKADDKATKAPAVQQQSSAKKEAAAAGGENEEADIDPNEYYKMRLHHVHQLKNAGETVYPHKFHVSISLRDYIDKYTHLQNEEVSEDIVSVAGRVYSKRASGTKLYFYDVYSDSVKIQVMANLKFYHNEQEFATVNERIRRGDIIGAKGKPTRTKKGELSLIPTELIILTPSLHQLPSLHYGLKDKETRFRQRYLDLMINDSVRQKFVVKAKIINYVRQFLNTLGFLEVETPMMNMIAGGAAAKPFITHHNDLDMKLFMRVAPELYLKMLVVGGLDRVYEIGRVFRNEGIDMTHNPEFTICEFYMAYADYNDLMDLTEKLISGLVKHLYGTYKISYHMNGPDEAPVEIDFTPPFKRLSLIEDLEKATGEKFPPATELTTPAANKFLDNLCKKHEIECTNPRTTARLIDKLAGHFLETQCLNPTFLCNHPQLMSPLAKYHRSIPGLTERFELFICYKETCNAYTELNDPIVQREMFELQAKDKDAGDDEAQLIDENFCTALEYGLPPTGGWGLGVDRLTMMLTDSNNIKEVLLFPACKPYKEGEDNQKAEGVTTTVTTAGSATN</sequence>
<dbReference type="FunFam" id="2.40.50.140:FF:000050">
    <property type="entry name" value="Lysine--tRNA ligase"/>
    <property type="match status" value="1"/>
</dbReference>
<dbReference type="Gene3D" id="2.40.50.140">
    <property type="entry name" value="Nucleic acid-binding proteins"/>
    <property type="match status" value="1"/>
</dbReference>
<evidence type="ECO:0000256" key="1">
    <source>
        <dbReference type="ARBA" id="ARBA00004496"/>
    </source>
</evidence>
<reference evidence="16" key="1">
    <citation type="submission" date="2021-02" db="EMBL/GenBank/DDBJ databases">
        <authorList>
            <person name="Nowell W R."/>
        </authorList>
    </citation>
    <scope>NUCLEOTIDE SEQUENCE</scope>
</reference>
<evidence type="ECO:0000256" key="12">
    <source>
        <dbReference type="ARBA" id="ARBA00048573"/>
    </source>
</evidence>
<dbReference type="InterPro" id="IPR004365">
    <property type="entry name" value="NA-bd_OB_tRNA"/>
</dbReference>
<evidence type="ECO:0000256" key="13">
    <source>
        <dbReference type="RuleBase" id="RU003748"/>
    </source>
</evidence>
<dbReference type="EC" id="6.1.1.6" evidence="3 13"/>
<dbReference type="EMBL" id="CAJNOE010000853">
    <property type="protein sequence ID" value="CAF1346493.1"/>
    <property type="molecule type" value="Genomic_DNA"/>
</dbReference>
<protein>
    <recommendedName>
        <fullName evidence="4 13">Lysine--tRNA ligase</fullName>
        <ecNumber evidence="3 13">6.1.1.6</ecNumber>
    </recommendedName>
    <alternativeName>
        <fullName evidence="11 13">Lysyl-tRNA synthetase</fullName>
    </alternativeName>
</protein>
<dbReference type="InterPro" id="IPR044136">
    <property type="entry name" value="Lys-tRNA-ligase_II_N"/>
</dbReference>